<keyword evidence="3" id="KW-1185">Reference proteome</keyword>
<keyword evidence="1" id="KW-0732">Signal</keyword>
<evidence type="ECO:0000313" key="3">
    <source>
        <dbReference type="Proteomes" id="UP000828390"/>
    </source>
</evidence>
<organism evidence="2 3">
    <name type="scientific">Dreissena polymorpha</name>
    <name type="common">Zebra mussel</name>
    <name type="synonym">Mytilus polymorpha</name>
    <dbReference type="NCBI Taxonomy" id="45954"/>
    <lineage>
        <taxon>Eukaryota</taxon>
        <taxon>Metazoa</taxon>
        <taxon>Spiralia</taxon>
        <taxon>Lophotrochozoa</taxon>
        <taxon>Mollusca</taxon>
        <taxon>Bivalvia</taxon>
        <taxon>Autobranchia</taxon>
        <taxon>Heteroconchia</taxon>
        <taxon>Euheterodonta</taxon>
        <taxon>Imparidentia</taxon>
        <taxon>Neoheterodontei</taxon>
        <taxon>Myida</taxon>
        <taxon>Dreissenoidea</taxon>
        <taxon>Dreissenidae</taxon>
        <taxon>Dreissena</taxon>
    </lineage>
</organism>
<dbReference type="EMBL" id="JAIWYP010000005">
    <property type="protein sequence ID" value="KAH3828894.1"/>
    <property type="molecule type" value="Genomic_DNA"/>
</dbReference>
<feature type="chain" id="PRO_5039235348" evidence="1">
    <location>
        <begin position="20"/>
        <end position="90"/>
    </location>
</feature>
<sequence>MRVYLAVAVIIAFVAAAAAQGPAPGASGTNAALMRAMAMGAGQSAPGARSSGFNPMLLMMSGGVDMGSMMEYQLCTRMMGNPIFCMHYLN</sequence>
<evidence type="ECO:0000256" key="1">
    <source>
        <dbReference type="SAM" id="SignalP"/>
    </source>
</evidence>
<reference evidence="2" key="1">
    <citation type="journal article" date="2019" name="bioRxiv">
        <title>The Genome of the Zebra Mussel, Dreissena polymorpha: A Resource for Invasive Species Research.</title>
        <authorList>
            <person name="McCartney M.A."/>
            <person name="Auch B."/>
            <person name="Kono T."/>
            <person name="Mallez S."/>
            <person name="Zhang Y."/>
            <person name="Obille A."/>
            <person name="Becker A."/>
            <person name="Abrahante J.E."/>
            <person name="Garbe J."/>
            <person name="Badalamenti J.P."/>
            <person name="Herman A."/>
            <person name="Mangelson H."/>
            <person name="Liachko I."/>
            <person name="Sullivan S."/>
            <person name="Sone E.D."/>
            <person name="Koren S."/>
            <person name="Silverstein K.A.T."/>
            <person name="Beckman K.B."/>
            <person name="Gohl D.M."/>
        </authorList>
    </citation>
    <scope>NUCLEOTIDE SEQUENCE</scope>
    <source>
        <strain evidence="2">Duluth1</strain>
        <tissue evidence="2">Whole animal</tissue>
    </source>
</reference>
<dbReference type="AlphaFoldDB" id="A0A9D4H3M0"/>
<evidence type="ECO:0000313" key="2">
    <source>
        <dbReference type="EMBL" id="KAH3828894.1"/>
    </source>
</evidence>
<comment type="caution">
    <text evidence="2">The sequence shown here is derived from an EMBL/GenBank/DDBJ whole genome shotgun (WGS) entry which is preliminary data.</text>
</comment>
<dbReference type="Proteomes" id="UP000828390">
    <property type="component" value="Unassembled WGS sequence"/>
</dbReference>
<name>A0A9D4H3M0_DREPO</name>
<reference evidence="2" key="2">
    <citation type="submission" date="2020-11" db="EMBL/GenBank/DDBJ databases">
        <authorList>
            <person name="McCartney M.A."/>
            <person name="Auch B."/>
            <person name="Kono T."/>
            <person name="Mallez S."/>
            <person name="Becker A."/>
            <person name="Gohl D.M."/>
            <person name="Silverstein K.A.T."/>
            <person name="Koren S."/>
            <person name="Bechman K.B."/>
            <person name="Herman A."/>
            <person name="Abrahante J.E."/>
            <person name="Garbe J."/>
        </authorList>
    </citation>
    <scope>NUCLEOTIDE SEQUENCE</scope>
    <source>
        <strain evidence="2">Duluth1</strain>
        <tissue evidence="2">Whole animal</tissue>
    </source>
</reference>
<gene>
    <name evidence="2" type="ORF">DPMN_130879</name>
</gene>
<proteinExistence type="predicted"/>
<feature type="signal peptide" evidence="1">
    <location>
        <begin position="1"/>
        <end position="19"/>
    </location>
</feature>
<accession>A0A9D4H3M0</accession>
<protein>
    <submittedName>
        <fullName evidence="2">Uncharacterized protein</fullName>
    </submittedName>
</protein>